<name>A0A2A2IEW1_9BACI</name>
<evidence type="ECO:0000313" key="1">
    <source>
        <dbReference type="EMBL" id="PAV30177.1"/>
    </source>
</evidence>
<comment type="caution">
    <text evidence="1">The sequence shown here is derived from an EMBL/GenBank/DDBJ whole genome shotgun (WGS) entry which is preliminary data.</text>
</comment>
<evidence type="ECO:0008006" key="3">
    <source>
        <dbReference type="Google" id="ProtNLM"/>
    </source>
</evidence>
<evidence type="ECO:0000313" key="2">
    <source>
        <dbReference type="Proteomes" id="UP000218887"/>
    </source>
</evidence>
<dbReference type="Gene3D" id="3.30.420.240">
    <property type="match status" value="1"/>
</dbReference>
<proteinExistence type="predicted"/>
<dbReference type="AlphaFoldDB" id="A0A2A2IEW1"/>
<protein>
    <recommendedName>
        <fullName evidence="3">Terminase large subunit gp17-like C-terminal domain-containing protein</fullName>
    </recommendedName>
</protein>
<dbReference type="Proteomes" id="UP000218887">
    <property type="component" value="Unassembled WGS sequence"/>
</dbReference>
<gene>
    <name evidence="1" type="ORF">CIL05_06835</name>
</gene>
<accession>A0A2A2IEW1</accession>
<reference evidence="1 2" key="1">
    <citation type="submission" date="2017-08" db="EMBL/GenBank/DDBJ databases">
        <title>Virgibacillus indicus sp. nov. and Virgibacillus profoundi sp. nov, two moderately halophilic bacteria isolated from marine sediment by using the Microfluidic Streak Plate.</title>
        <authorList>
            <person name="Xu B."/>
            <person name="Hu B."/>
            <person name="Wang J."/>
            <person name="Zhu Y."/>
            <person name="Huang L."/>
            <person name="Du W."/>
            <person name="Huang Y."/>
        </authorList>
    </citation>
    <scope>NUCLEOTIDE SEQUENCE [LARGE SCALE GENOMIC DNA]</scope>
    <source>
        <strain evidence="1 2">IO3-P3-H5</strain>
    </source>
</reference>
<dbReference type="OrthoDB" id="1953225at2"/>
<dbReference type="RefSeq" id="WP_095654779.1">
    <property type="nucleotide sequence ID" value="NZ_NPOA01000004.1"/>
</dbReference>
<dbReference type="EMBL" id="NPOA01000004">
    <property type="protein sequence ID" value="PAV30177.1"/>
    <property type="molecule type" value="Genomic_DNA"/>
</dbReference>
<organism evidence="1 2">
    <name type="scientific">Virgibacillus profundi</name>
    <dbReference type="NCBI Taxonomy" id="2024555"/>
    <lineage>
        <taxon>Bacteria</taxon>
        <taxon>Bacillati</taxon>
        <taxon>Bacillota</taxon>
        <taxon>Bacilli</taxon>
        <taxon>Bacillales</taxon>
        <taxon>Bacillaceae</taxon>
        <taxon>Virgibacillus</taxon>
    </lineage>
</organism>
<keyword evidence="2" id="KW-1185">Reference proteome</keyword>
<sequence length="410" mass="47831">MVDISVISSVLRKFLSAPRNPGYLKKPEYAHLIERNQELYLSSAWYKFHWSYKRMQAYFDSMMEGRKYFVCGLPYQLAIKENLLDRNQIEDEMAESDFNRIEFSIEMECLFYGESEKAYYNFEELHRNRKIPRPLYPPNTYDLLRDKKFKPDTKKKDEIRILSCDIAAMAGNRNDASIFTVARLIPTANGYTREISYMESLEGGHTQAQAVRIRQMYDDFDIDYIVLDTMGVGLGVYDQLVVPLLDDERGTEYEPISCINDEKMAIRCTYSDAEKVIYSIKGNAQLNSEAAISLKDGLQRGKVRLLVPDNEGRDFLRKIKGFDKLPPEVQAEMELPYAQTTLLINEMINLEGERNSDSGLIKLKEQRSARKDRFSSTMYFNYIANQLEREMLRGKQEDMSDYMFFMQSGF</sequence>